<protein>
    <submittedName>
        <fullName evidence="5">Regulatory LuxR family protein</fullName>
    </submittedName>
</protein>
<dbReference type="RefSeq" id="WP_145789556.1">
    <property type="nucleotide sequence ID" value="NZ_BAAABR010000089.1"/>
</dbReference>
<dbReference type="EMBL" id="VIVR01000001">
    <property type="protein sequence ID" value="TWE17032.1"/>
    <property type="molecule type" value="Genomic_DNA"/>
</dbReference>
<sequence length="140" mass="15156">MKTTPPRGYSLMQHRVTGALLRAAEEQDMPLTVRQVEILASAAVKAARVELGPDRPRRACAYGVSDQQRRILIGVANGLSTKQLAERLNVTENTLKVHIRLLNERIGASDRASAVAIGFKLGLIGIDDIVTELHAHGEAA</sequence>
<reference evidence="5 6" key="1">
    <citation type="submission" date="2019-06" db="EMBL/GenBank/DDBJ databases">
        <title>Sequencing the genomes of 1000 actinobacteria strains.</title>
        <authorList>
            <person name="Klenk H.-P."/>
        </authorList>
    </citation>
    <scope>NUCLEOTIDE SEQUENCE [LARGE SCALE GENOMIC DNA]</scope>
    <source>
        <strain evidence="5 6">DSM 41649</strain>
    </source>
</reference>
<feature type="domain" description="HTH luxR-type" evidence="4">
    <location>
        <begin position="61"/>
        <end position="118"/>
    </location>
</feature>
<organism evidence="5 6">
    <name type="scientific">Kitasatospora atroaurantiaca</name>
    <dbReference type="NCBI Taxonomy" id="285545"/>
    <lineage>
        <taxon>Bacteria</taxon>
        <taxon>Bacillati</taxon>
        <taxon>Actinomycetota</taxon>
        <taxon>Actinomycetes</taxon>
        <taxon>Kitasatosporales</taxon>
        <taxon>Streptomycetaceae</taxon>
        <taxon>Kitasatospora</taxon>
    </lineage>
</organism>
<accession>A0A561EN74</accession>
<keyword evidence="2" id="KW-0238">DNA-binding</keyword>
<dbReference type="Gene3D" id="1.10.10.10">
    <property type="entry name" value="Winged helix-like DNA-binding domain superfamily/Winged helix DNA-binding domain"/>
    <property type="match status" value="1"/>
</dbReference>
<dbReference type="PANTHER" id="PTHR43214:SF24">
    <property type="entry name" value="TRANSCRIPTIONAL REGULATORY PROTEIN NARL-RELATED"/>
    <property type="match status" value="1"/>
</dbReference>
<dbReference type="GO" id="GO:0006355">
    <property type="term" value="P:regulation of DNA-templated transcription"/>
    <property type="evidence" value="ECO:0007669"/>
    <property type="project" value="InterPro"/>
</dbReference>
<dbReference type="InterPro" id="IPR016032">
    <property type="entry name" value="Sig_transdc_resp-reg_C-effctor"/>
</dbReference>
<proteinExistence type="predicted"/>
<dbReference type="SMART" id="SM00421">
    <property type="entry name" value="HTH_LUXR"/>
    <property type="match status" value="1"/>
</dbReference>
<dbReference type="PRINTS" id="PR00038">
    <property type="entry name" value="HTHLUXR"/>
</dbReference>
<dbReference type="OrthoDB" id="9808843at2"/>
<keyword evidence="3" id="KW-0804">Transcription</keyword>
<evidence type="ECO:0000256" key="3">
    <source>
        <dbReference type="ARBA" id="ARBA00023163"/>
    </source>
</evidence>
<evidence type="ECO:0000256" key="1">
    <source>
        <dbReference type="ARBA" id="ARBA00023015"/>
    </source>
</evidence>
<evidence type="ECO:0000313" key="5">
    <source>
        <dbReference type="EMBL" id="TWE17032.1"/>
    </source>
</evidence>
<dbReference type="InterPro" id="IPR036388">
    <property type="entry name" value="WH-like_DNA-bd_sf"/>
</dbReference>
<comment type="caution">
    <text evidence="5">The sequence shown here is derived from an EMBL/GenBank/DDBJ whole genome shotgun (WGS) entry which is preliminary data.</text>
</comment>
<keyword evidence="6" id="KW-1185">Reference proteome</keyword>
<dbReference type="InterPro" id="IPR000792">
    <property type="entry name" value="Tscrpt_reg_LuxR_C"/>
</dbReference>
<gene>
    <name evidence="5" type="ORF">FB465_2036</name>
</gene>
<dbReference type="AlphaFoldDB" id="A0A561EN74"/>
<evidence type="ECO:0000256" key="2">
    <source>
        <dbReference type="ARBA" id="ARBA00023125"/>
    </source>
</evidence>
<evidence type="ECO:0000313" key="6">
    <source>
        <dbReference type="Proteomes" id="UP000318416"/>
    </source>
</evidence>
<keyword evidence="1" id="KW-0805">Transcription regulation</keyword>
<dbReference type="PANTHER" id="PTHR43214">
    <property type="entry name" value="TWO-COMPONENT RESPONSE REGULATOR"/>
    <property type="match status" value="1"/>
</dbReference>
<dbReference type="InterPro" id="IPR039420">
    <property type="entry name" value="WalR-like"/>
</dbReference>
<evidence type="ECO:0000259" key="4">
    <source>
        <dbReference type="SMART" id="SM00421"/>
    </source>
</evidence>
<name>A0A561EN74_9ACTN</name>
<dbReference type="Proteomes" id="UP000318416">
    <property type="component" value="Unassembled WGS sequence"/>
</dbReference>
<dbReference type="SUPFAM" id="SSF46894">
    <property type="entry name" value="C-terminal effector domain of the bipartite response regulators"/>
    <property type="match status" value="1"/>
</dbReference>
<dbReference type="GO" id="GO:0003677">
    <property type="term" value="F:DNA binding"/>
    <property type="evidence" value="ECO:0007669"/>
    <property type="project" value="UniProtKB-KW"/>
</dbReference>
<dbReference type="Pfam" id="PF00196">
    <property type="entry name" value="GerE"/>
    <property type="match status" value="1"/>
</dbReference>